<gene>
    <name evidence="2" type="ordered locus">Snas_5709</name>
</gene>
<evidence type="ECO:0000313" key="2">
    <source>
        <dbReference type="EMBL" id="ADD45339.1"/>
    </source>
</evidence>
<proteinExistence type="predicted"/>
<dbReference type="PIRSF" id="PIRSF006487">
    <property type="entry name" value="GcvT"/>
    <property type="match status" value="1"/>
</dbReference>
<reference evidence="2 3" key="1">
    <citation type="journal article" date="2009" name="Stand. Genomic Sci.">
        <title>Complete genome sequence of Stackebrandtia nassauensis type strain (LLR-40K-21).</title>
        <authorList>
            <person name="Munk C."/>
            <person name="Lapidus A."/>
            <person name="Copeland A."/>
            <person name="Jando M."/>
            <person name="Mayilraj S."/>
            <person name="Glavina Del Rio T."/>
            <person name="Nolan M."/>
            <person name="Chen F."/>
            <person name="Lucas S."/>
            <person name="Tice H."/>
            <person name="Cheng J.F."/>
            <person name="Han C."/>
            <person name="Detter J.C."/>
            <person name="Bruce D."/>
            <person name="Goodwin L."/>
            <person name="Chain P."/>
            <person name="Pitluck S."/>
            <person name="Goker M."/>
            <person name="Ovchinikova G."/>
            <person name="Pati A."/>
            <person name="Ivanova N."/>
            <person name="Mavromatis K."/>
            <person name="Chen A."/>
            <person name="Palaniappan K."/>
            <person name="Land M."/>
            <person name="Hauser L."/>
            <person name="Chang Y.J."/>
            <person name="Jeffries C.D."/>
            <person name="Bristow J."/>
            <person name="Eisen J.A."/>
            <person name="Markowitz V."/>
            <person name="Hugenholtz P."/>
            <person name="Kyrpides N.C."/>
            <person name="Klenk H.P."/>
        </authorList>
    </citation>
    <scope>NUCLEOTIDE SEQUENCE [LARGE SCALE GENOMIC DNA]</scope>
    <source>
        <strain evidence="3">DSM 44728 / CIP 108903 / NRRL B-16338 / NBRC 102104 / LLR-40K-21</strain>
    </source>
</reference>
<sequence>MNSILLSRPGAVRELEASTVPWHYGDPLREQKHLDSTGAVVERDRDLLVLSGPERLSWLHSITTQHLTELGDEQGTELLVLSPNGHIEHHAAVFSLGDKLWLDTAPGQGAALRDFLAKMRFFAQVEIEEVTDFALLSVTGPSDLAEPDTLEIPDAKFAAGSVPPRPSSIFAGRARPDGGWERRTDTVGRPTVDILVPRDQLDETIAALGLPLAGTWAYDTLRIPQGLPAFGVDTDHRTIPHEVVSLLVTAVHLDKGCYRGQETVARVHNLGKPPRATSILHLDGTEEQPPKPGDEVMLDGRAVGRVGTAGRHYEDGMIALALLRRNVRDKTDAKLMIGDSAAAL</sequence>
<dbReference type="InterPro" id="IPR017703">
    <property type="entry name" value="YgfZ/GCV_T_CS"/>
</dbReference>
<dbReference type="RefSeq" id="WP_013020910.1">
    <property type="nucleotide sequence ID" value="NC_013947.1"/>
</dbReference>
<dbReference type="OrthoDB" id="9796287at2"/>
<dbReference type="GO" id="GO:0016226">
    <property type="term" value="P:iron-sulfur cluster assembly"/>
    <property type="evidence" value="ECO:0007669"/>
    <property type="project" value="TreeGrafter"/>
</dbReference>
<keyword evidence="1" id="KW-0809">Transit peptide</keyword>
<evidence type="ECO:0000256" key="1">
    <source>
        <dbReference type="ARBA" id="ARBA00022946"/>
    </source>
</evidence>
<dbReference type="STRING" id="446470.Snas_5709"/>
<dbReference type="Proteomes" id="UP000000844">
    <property type="component" value="Chromosome"/>
</dbReference>
<dbReference type="KEGG" id="sna:Snas_5709"/>
<dbReference type="InterPro" id="IPR027266">
    <property type="entry name" value="TrmE/GcvT-like"/>
</dbReference>
<organism evidence="2 3">
    <name type="scientific">Stackebrandtia nassauensis (strain DSM 44728 / CIP 108903 / NRRL B-16338 / NBRC 102104 / LLR-40K-21)</name>
    <dbReference type="NCBI Taxonomy" id="446470"/>
    <lineage>
        <taxon>Bacteria</taxon>
        <taxon>Bacillati</taxon>
        <taxon>Actinomycetota</taxon>
        <taxon>Actinomycetes</taxon>
        <taxon>Glycomycetales</taxon>
        <taxon>Glycomycetaceae</taxon>
        <taxon>Stackebrandtia</taxon>
    </lineage>
</organism>
<dbReference type="InterPro" id="IPR045179">
    <property type="entry name" value="YgfZ/GcvT"/>
</dbReference>
<dbReference type="PANTHER" id="PTHR22602:SF0">
    <property type="entry name" value="TRANSFERASE CAF17, MITOCHONDRIAL-RELATED"/>
    <property type="match status" value="1"/>
</dbReference>
<dbReference type="eggNOG" id="COG0354">
    <property type="taxonomic scope" value="Bacteria"/>
</dbReference>
<dbReference type="PANTHER" id="PTHR22602">
    <property type="entry name" value="TRANSFERASE CAF17, MITOCHONDRIAL-RELATED"/>
    <property type="match status" value="1"/>
</dbReference>
<dbReference type="AlphaFoldDB" id="D3PY10"/>
<dbReference type="SUPFAM" id="SSF103025">
    <property type="entry name" value="Folate-binding domain"/>
    <property type="match status" value="1"/>
</dbReference>
<dbReference type="Gene3D" id="3.30.1360.120">
    <property type="entry name" value="Probable tRNA modification gtpase trme, domain 1"/>
    <property type="match status" value="1"/>
</dbReference>
<evidence type="ECO:0000313" key="3">
    <source>
        <dbReference type="Proteomes" id="UP000000844"/>
    </source>
</evidence>
<dbReference type="HOGENOM" id="CLU_007884_6_0_11"/>
<name>D3PY10_STANL</name>
<dbReference type="NCBIfam" id="TIGR03317">
    <property type="entry name" value="ygfZ_signature"/>
    <property type="match status" value="1"/>
</dbReference>
<keyword evidence="3" id="KW-1185">Reference proteome</keyword>
<protein>
    <submittedName>
        <fullName evidence="2">Folate-binding protein YgfZ</fullName>
    </submittedName>
</protein>
<dbReference type="EMBL" id="CP001778">
    <property type="protein sequence ID" value="ADD45339.1"/>
    <property type="molecule type" value="Genomic_DNA"/>
</dbReference>
<accession>D3PY10</accession>